<keyword evidence="8" id="KW-0472">Membrane</keyword>
<evidence type="ECO:0000256" key="4">
    <source>
        <dbReference type="ARBA" id="ARBA00022525"/>
    </source>
</evidence>
<dbReference type="Pfam" id="PF00353">
    <property type="entry name" value="HemolysinCabind"/>
    <property type="match status" value="7"/>
</dbReference>
<protein>
    <recommendedName>
        <fullName evidence="14">Right handed beta helix domain-containing protein</fullName>
    </recommendedName>
</protein>
<dbReference type="PRINTS" id="PR00313">
    <property type="entry name" value="CABNDNGRPT"/>
</dbReference>
<dbReference type="InterPro" id="IPR011050">
    <property type="entry name" value="Pectin_lyase_fold/virulence"/>
</dbReference>
<accession>A0ABW9YRF6</accession>
<evidence type="ECO:0000313" key="12">
    <source>
        <dbReference type="EMBL" id="NBJ22827.1"/>
    </source>
</evidence>
<organism evidence="12 13">
    <name type="scientific">Microvirga arsenatis</name>
    <dbReference type="NCBI Taxonomy" id="2692265"/>
    <lineage>
        <taxon>Bacteria</taxon>
        <taxon>Pseudomonadati</taxon>
        <taxon>Pseudomonadota</taxon>
        <taxon>Alphaproteobacteria</taxon>
        <taxon>Hyphomicrobiales</taxon>
        <taxon>Methylobacteriaceae</taxon>
        <taxon>Microvirga</taxon>
    </lineage>
</organism>
<dbReference type="PROSITE" id="PS00330">
    <property type="entry name" value="HEMOLYSIN_CALCIUM"/>
    <property type="match status" value="2"/>
</dbReference>
<keyword evidence="4" id="KW-0964">Secreted</keyword>
<dbReference type="InterPro" id="IPR012334">
    <property type="entry name" value="Pectin_lyas_fold"/>
</dbReference>
<comment type="function">
    <text evidence="1">Converts beta-D-mannuronic acid (M) to alpha-L-guluronic acid (G), producing a polymer with gel-forming capacity, required for the formation of the cyst coat.</text>
</comment>
<feature type="domain" description="Rhamnogalacturonase A/B/Epimerase-like pectate lyase" evidence="10">
    <location>
        <begin position="5"/>
        <end position="240"/>
    </location>
</feature>
<dbReference type="Gene3D" id="2.150.10.10">
    <property type="entry name" value="Serralysin-like metalloprotease, C-terminal"/>
    <property type="match status" value="6"/>
</dbReference>
<keyword evidence="5" id="KW-0800">Toxin</keyword>
<dbReference type="InterPro" id="IPR039448">
    <property type="entry name" value="Beta_helix"/>
</dbReference>
<evidence type="ECO:0000256" key="8">
    <source>
        <dbReference type="ARBA" id="ARBA00023136"/>
    </source>
</evidence>
<gene>
    <name evidence="12" type="ORF">GR303_00450</name>
</gene>
<evidence type="ECO:0000259" key="10">
    <source>
        <dbReference type="Pfam" id="PF12708"/>
    </source>
</evidence>
<dbReference type="Gene3D" id="2.160.20.10">
    <property type="entry name" value="Single-stranded right-handed beta-helix, Pectin lyase-like"/>
    <property type="match status" value="1"/>
</dbReference>
<sequence>MAMTINAADYGATANDNTDDTAAINAALKAAHEAYLANPGGGKVTVVLTGGTFIVSGTGDKSDGAIQLLSGTSLQGAGMGNTVLKVATNWVGDITGVVRTPFDEVTNNVGLFDLSIDGNRNGTAGKIDGFYTGVRPGSTQQDADIHVSRVEIMNCSGYGFDPHEQTVNLTIENSVAHHNGLDGFVADYIVDGVYRNNIAYSNDRHGFNVTTSTTNLLMEGNKAYANGSAGIVVQRGSENIEWPDGVRIIGGEYYNNAREGILVNMAENVTIDGAKIYGNQRQGVKIEGGKNTTVQNSNIYNNSQEGDSAYDEINIRFDADAVTGITYYSTGTKIIGNTISSTGAVNARWGVREEPTNDDGGPTGTVVSNNTITGMDSGGVSVPGQANPVSGTNGDDTLVGTPNGDEMTGLLGNDSYVVNHSGDSAIEKAGEGNDTVYAYINYTLEAHVENLVLQTGAATGTGNELNNIIIGNAGANTLKGGVGADILDGGAGADSLEGGDGNDSYYVDSAADVILEKENLGAGGIDTVYSSVSYSVSAFKEVENVTLLGSLNINATGNSGANRLIGNAGNNVLDGQGGADLMAGGLGHDAYVVDHSGDVVTEEANAGSDTVYSALGTSTLRDNLENLVLIGAAVTGNGNGLNNVIIGNALANKLTGVGGDDAFDGGGGDDTLSGGLGTDTAVYAGNRADYVISGTLTNRTISGGASGTDTLDDIEIVQFADGRLVGDVWEPKPVPAPEQPTERRTGSSRSETFTGSDAKNFTKGMGGNDFIRGLGGDDSLYGGTGNDRVYGDSGNDAVYGESGNDQLYGGLGNDRVSGSLGNDRVYGQGNDDRVYGGSGNDTADGGSGNDWVVGDSGNDWVFGNSGNDTVFGGSGNDRLYGGSGGDAFVFNARLGSASTDRAVSFDRIVDFSVAADSLWLDNAIFRKLGAGSLAAPAELNSEFFVIGSRARERDDYLIYNKTTGVLSYDADGSGARQAVEFAQLGKNLKLTFKDFLIV</sequence>
<dbReference type="EMBL" id="JAAAXJ010000001">
    <property type="protein sequence ID" value="NBJ22827.1"/>
    <property type="molecule type" value="Genomic_DNA"/>
</dbReference>
<evidence type="ECO:0000313" key="13">
    <source>
        <dbReference type="Proteomes" id="UP000818323"/>
    </source>
</evidence>
<evidence type="ECO:0000256" key="1">
    <source>
        <dbReference type="ARBA" id="ARBA00002822"/>
    </source>
</evidence>
<dbReference type="PANTHER" id="PTHR38340:SF1">
    <property type="entry name" value="S-LAYER PROTEIN"/>
    <property type="match status" value="1"/>
</dbReference>
<evidence type="ECO:0000256" key="7">
    <source>
        <dbReference type="ARBA" id="ARBA00023026"/>
    </source>
</evidence>
<dbReference type="InterPro" id="IPR006626">
    <property type="entry name" value="PbH1"/>
</dbReference>
<dbReference type="SMART" id="SM00710">
    <property type="entry name" value="PbH1"/>
    <property type="match status" value="9"/>
</dbReference>
<dbReference type="InterPro" id="IPR003995">
    <property type="entry name" value="RTX_toxin_determinant-A"/>
</dbReference>
<feature type="region of interest" description="Disordered" evidence="9">
    <location>
        <begin position="728"/>
        <end position="761"/>
    </location>
</feature>
<keyword evidence="7" id="KW-0843">Virulence</keyword>
<comment type="subcellular location">
    <subcellularLocation>
        <location evidence="2">Membrane</location>
    </subcellularLocation>
    <subcellularLocation>
        <location evidence="3">Secreted</location>
    </subcellularLocation>
</comment>
<proteinExistence type="predicted"/>
<dbReference type="InterPro" id="IPR011049">
    <property type="entry name" value="Serralysin-like_metalloprot_C"/>
</dbReference>
<evidence type="ECO:0000256" key="3">
    <source>
        <dbReference type="ARBA" id="ARBA00004613"/>
    </source>
</evidence>
<comment type="caution">
    <text evidence="12">The sequence shown here is derived from an EMBL/GenBank/DDBJ whole genome shotgun (WGS) entry which is preliminary data.</text>
</comment>
<name>A0ABW9YRF6_9HYPH</name>
<reference evidence="12 13" key="1">
    <citation type="submission" date="2020-01" db="EMBL/GenBank/DDBJ databases">
        <title>Microvirga sp. nov., an arsenate reduction bacterium isolated from Tibet hotspring sediments.</title>
        <authorList>
            <person name="Yuan C.-G."/>
        </authorList>
    </citation>
    <scope>NUCLEOTIDE SEQUENCE [LARGE SCALE GENOMIC DNA]</scope>
    <source>
        <strain evidence="12 13">SYSU G3D203</strain>
    </source>
</reference>
<keyword evidence="13" id="KW-1185">Reference proteome</keyword>
<evidence type="ECO:0000256" key="2">
    <source>
        <dbReference type="ARBA" id="ARBA00004370"/>
    </source>
</evidence>
<keyword evidence="6" id="KW-0677">Repeat</keyword>
<dbReference type="PANTHER" id="PTHR38340">
    <property type="entry name" value="S-LAYER PROTEIN"/>
    <property type="match status" value="1"/>
</dbReference>
<feature type="compositionally biased region" description="Polar residues" evidence="9">
    <location>
        <begin position="747"/>
        <end position="759"/>
    </location>
</feature>
<dbReference type="Proteomes" id="UP000818323">
    <property type="component" value="Unassembled WGS sequence"/>
</dbReference>
<feature type="region of interest" description="Disordered" evidence="9">
    <location>
        <begin position="792"/>
        <end position="848"/>
    </location>
</feature>
<evidence type="ECO:0000256" key="5">
    <source>
        <dbReference type="ARBA" id="ARBA00022656"/>
    </source>
</evidence>
<dbReference type="PRINTS" id="PR01488">
    <property type="entry name" value="RTXTOXINA"/>
</dbReference>
<dbReference type="SUPFAM" id="SSF51120">
    <property type="entry name" value="beta-Roll"/>
    <property type="match status" value="4"/>
</dbReference>
<dbReference type="RefSeq" id="WP_161723275.1">
    <property type="nucleotide sequence ID" value="NZ_JAAAXI010000007.1"/>
</dbReference>
<dbReference type="InterPro" id="IPR050557">
    <property type="entry name" value="RTX_toxin/Mannuronan_C5-epim"/>
</dbReference>
<evidence type="ECO:0008006" key="14">
    <source>
        <dbReference type="Google" id="ProtNLM"/>
    </source>
</evidence>
<evidence type="ECO:0000259" key="11">
    <source>
        <dbReference type="Pfam" id="PF13229"/>
    </source>
</evidence>
<dbReference type="SUPFAM" id="SSF51126">
    <property type="entry name" value="Pectin lyase-like"/>
    <property type="match status" value="1"/>
</dbReference>
<dbReference type="InterPro" id="IPR018511">
    <property type="entry name" value="Hemolysin-typ_Ca-bd_CS"/>
</dbReference>
<dbReference type="Pfam" id="PF12708">
    <property type="entry name" value="Pect-lyase_RHGA_epim"/>
    <property type="match status" value="1"/>
</dbReference>
<feature type="domain" description="Right handed beta helix" evidence="11">
    <location>
        <begin position="260"/>
        <end position="386"/>
    </location>
</feature>
<evidence type="ECO:0000256" key="6">
    <source>
        <dbReference type="ARBA" id="ARBA00022737"/>
    </source>
</evidence>
<evidence type="ECO:0000256" key="9">
    <source>
        <dbReference type="SAM" id="MobiDB-lite"/>
    </source>
</evidence>
<dbReference type="InterPro" id="IPR001343">
    <property type="entry name" value="Hemolysn_Ca-bd"/>
</dbReference>
<dbReference type="InterPro" id="IPR024535">
    <property type="entry name" value="RHGA/B-epi-like_pectate_lyase"/>
</dbReference>
<dbReference type="Pfam" id="PF13229">
    <property type="entry name" value="Beta_helix"/>
    <property type="match status" value="1"/>
</dbReference>